<evidence type="ECO:0000256" key="2">
    <source>
        <dbReference type="ARBA" id="ARBA00006679"/>
    </source>
</evidence>
<comment type="similarity">
    <text evidence="2">Belongs to the DoxX family.</text>
</comment>
<proteinExistence type="inferred from homology"/>
<gene>
    <name evidence="8" type="ORF">MW290_05650</name>
</gene>
<dbReference type="RefSeq" id="WP_250196286.1">
    <property type="nucleotide sequence ID" value="NZ_CP097635.1"/>
</dbReference>
<reference evidence="8" key="1">
    <citation type="submission" date="2022-05" db="EMBL/GenBank/DDBJ databases">
        <title>An RpoN-dependent PEP-CTERM gene is involved in floc formation of an Aquincola tertiaricarbonis strain.</title>
        <authorList>
            <person name="Qiu D."/>
            <person name="Xia M."/>
        </authorList>
    </citation>
    <scope>NUCLEOTIDE SEQUENCE</scope>
    <source>
        <strain evidence="8">RN12</strain>
    </source>
</reference>
<comment type="subcellular location">
    <subcellularLocation>
        <location evidence="1">Cell membrane</location>
        <topology evidence="1">Multi-pass membrane protein</topology>
    </subcellularLocation>
</comment>
<evidence type="ECO:0000313" key="9">
    <source>
        <dbReference type="Proteomes" id="UP001056201"/>
    </source>
</evidence>
<keyword evidence="5 7" id="KW-1133">Transmembrane helix</keyword>
<dbReference type="Pfam" id="PF07681">
    <property type="entry name" value="DoxX"/>
    <property type="match status" value="1"/>
</dbReference>
<dbReference type="PANTHER" id="PTHR33452">
    <property type="entry name" value="OXIDOREDUCTASE CATD-RELATED"/>
    <property type="match status" value="1"/>
</dbReference>
<evidence type="ECO:0000256" key="5">
    <source>
        <dbReference type="ARBA" id="ARBA00022989"/>
    </source>
</evidence>
<keyword evidence="4 7" id="KW-0812">Transmembrane</keyword>
<dbReference type="Proteomes" id="UP001056201">
    <property type="component" value="Chromosome 1"/>
</dbReference>
<dbReference type="InterPro" id="IPR051907">
    <property type="entry name" value="DoxX-like_oxidoreductase"/>
</dbReference>
<feature type="transmembrane region" description="Helical" evidence="7">
    <location>
        <begin position="20"/>
        <end position="45"/>
    </location>
</feature>
<dbReference type="InterPro" id="IPR032808">
    <property type="entry name" value="DoxX"/>
</dbReference>
<dbReference type="PANTHER" id="PTHR33452:SF1">
    <property type="entry name" value="INNER MEMBRANE PROTEIN YPHA-RELATED"/>
    <property type="match status" value="1"/>
</dbReference>
<evidence type="ECO:0000313" key="8">
    <source>
        <dbReference type="EMBL" id="URI08064.1"/>
    </source>
</evidence>
<feature type="transmembrane region" description="Helical" evidence="7">
    <location>
        <begin position="57"/>
        <end position="75"/>
    </location>
</feature>
<keyword evidence="3" id="KW-1003">Cell membrane</keyword>
<name>A0ABY4S6K9_AQUTE</name>
<evidence type="ECO:0000256" key="4">
    <source>
        <dbReference type="ARBA" id="ARBA00022692"/>
    </source>
</evidence>
<feature type="transmembrane region" description="Helical" evidence="7">
    <location>
        <begin position="118"/>
        <end position="136"/>
    </location>
</feature>
<keyword evidence="9" id="KW-1185">Reference proteome</keyword>
<accession>A0ABY4S6K9</accession>
<evidence type="ECO:0000256" key="7">
    <source>
        <dbReference type="SAM" id="Phobius"/>
    </source>
</evidence>
<evidence type="ECO:0000256" key="6">
    <source>
        <dbReference type="ARBA" id="ARBA00023136"/>
    </source>
</evidence>
<keyword evidence="6 7" id="KW-0472">Membrane</keyword>
<evidence type="ECO:0000256" key="1">
    <source>
        <dbReference type="ARBA" id="ARBA00004651"/>
    </source>
</evidence>
<evidence type="ECO:0000256" key="3">
    <source>
        <dbReference type="ARBA" id="ARBA00022475"/>
    </source>
</evidence>
<sequence>MADAQRSPVSYRSHDDIGKLVLRLALGVLILLHGISKLMNGIGGIAGMVEKAGLPPVLAYGVYVGEVVAPLLIIVGLFTRPAALIVAFNMVVAIALAHKAQLFSMTNQGGWALELQGMYLFGALAVALLGAGRHSVGGVAGRYN</sequence>
<organism evidence="8 9">
    <name type="scientific">Aquincola tertiaricarbonis</name>
    <dbReference type="NCBI Taxonomy" id="391953"/>
    <lineage>
        <taxon>Bacteria</taxon>
        <taxon>Pseudomonadati</taxon>
        <taxon>Pseudomonadota</taxon>
        <taxon>Betaproteobacteria</taxon>
        <taxon>Burkholderiales</taxon>
        <taxon>Sphaerotilaceae</taxon>
        <taxon>Aquincola</taxon>
    </lineage>
</organism>
<feature type="transmembrane region" description="Helical" evidence="7">
    <location>
        <begin position="82"/>
        <end position="98"/>
    </location>
</feature>
<dbReference type="EMBL" id="CP097635">
    <property type="protein sequence ID" value="URI08064.1"/>
    <property type="molecule type" value="Genomic_DNA"/>
</dbReference>
<protein>
    <submittedName>
        <fullName evidence="8">DoxX family protein</fullName>
    </submittedName>
</protein>